<dbReference type="InterPro" id="IPR050584">
    <property type="entry name" value="Cholesterol_7-desaturase"/>
</dbReference>
<dbReference type="Proteomes" id="UP000008204">
    <property type="component" value="Chromosome"/>
</dbReference>
<dbReference type="EMBL" id="CP001287">
    <property type="protein sequence ID" value="ACK65176.1"/>
    <property type="molecule type" value="Genomic_DNA"/>
</dbReference>
<dbReference type="CDD" id="cd03469">
    <property type="entry name" value="Rieske_RO_Alpha_N"/>
    <property type="match status" value="1"/>
</dbReference>
<keyword evidence="7" id="KW-1185">Reference proteome</keyword>
<evidence type="ECO:0000256" key="3">
    <source>
        <dbReference type="ARBA" id="ARBA00023004"/>
    </source>
</evidence>
<gene>
    <name evidence="6" type="ordered locus">PCC8801_1103</name>
</gene>
<keyword evidence="1" id="KW-0001">2Fe-2S</keyword>
<organism evidence="6 7">
    <name type="scientific">Rippkaea orientalis (strain PCC 8801 / RF-1)</name>
    <name type="common">Cyanothece sp. (strain PCC 8801)</name>
    <dbReference type="NCBI Taxonomy" id="41431"/>
    <lineage>
        <taxon>Bacteria</taxon>
        <taxon>Bacillati</taxon>
        <taxon>Cyanobacteriota</taxon>
        <taxon>Cyanophyceae</taxon>
        <taxon>Oscillatoriophycideae</taxon>
        <taxon>Chroococcales</taxon>
        <taxon>Aphanothecaceae</taxon>
        <taxon>Rippkaea</taxon>
        <taxon>Rippkaea orientalis</taxon>
    </lineage>
</organism>
<evidence type="ECO:0000256" key="1">
    <source>
        <dbReference type="ARBA" id="ARBA00022714"/>
    </source>
</evidence>
<keyword evidence="2" id="KW-0479">Metal-binding</keyword>
<dbReference type="KEGG" id="cyp:PCC8801_1103"/>
<dbReference type="InterPro" id="IPR036922">
    <property type="entry name" value="Rieske_2Fe-2S_sf"/>
</dbReference>
<dbReference type="GO" id="GO:0051537">
    <property type="term" value="F:2 iron, 2 sulfur cluster binding"/>
    <property type="evidence" value="ECO:0007669"/>
    <property type="project" value="UniProtKB-KW"/>
</dbReference>
<dbReference type="AlphaFoldDB" id="B7K135"/>
<evidence type="ECO:0000256" key="4">
    <source>
        <dbReference type="ARBA" id="ARBA00023014"/>
    </source>
</evidence>
<dbReference type="RefSeq" id="WP_012594450.1">
    <property type="nucleotide sequence ID" value="NC_011726.1"/>
</dbReference>
<dbReference type="OrthoDB" id="477744at2"/>
<dbReference type="Gene3D" id="2.102.10.10">
    <property type="entry name" value="Rieske [2Fe-2S] iron-sulphur domain"/>
    <property type="match status" value="1"/>
</dbReference>
<dbReference type="SUPFAM" id="SSF55961">
    <property type="entry name" value="Bet v1-like"/>
    <property type="match status" value="1"/>
</dbReference>
<sequence>MMDSDRNATQGRDIRTCGINPNHWYVVAGSTEIKDRPLGVTIWDHSIVLYRDTLGKIHALENRCPHRQVKLSDGKVIGNHLECAYHGWQFNSQGTCHSIPYLNEKQKLPKCQINSYPVEELNGFIWLFLGDPQRLENNDILPLAIPEWDHLNYIATVSVIECRGHFSFVIENLMDMYHGHLHQNYQAWTDANLKELSGNEQRVEAIYEAKSYYKIDKIWSICQLFFSPLRRLHSELLKVSYIYPHWVSTLGEDFKIYCLFCPVNRTYTKAYLIHFTSLNAFVRLHKLPIWFRQFIKDSLFGSAQKMLDGLVKQDVMMIEQEQEAYLQDKQRRTHEVNPTIGQVQKLIKQQLTLSSEVNIMIE</sequence>
<dbReference type="HOGENOM" id="CLU_039484_2_0_3"/>
<evidence type="ECO:0000313" key="6">
    <source>
        <dbReference type="EMBL" id="ACK65176.1"/>
    </source>
</evidence>
<accession>B7K135</accession>
<feature type="domain" description="Rieske" evidence="5">
    <location>
        <begin position="24"/>
        <end position="127"/>
    </location>
</feature>
<dbReference type="InterPro" id="IPR017941">
    <property type="entry name" value="Rieske_2Fe-2S"/>
</dbReference>
<evidence type="ECO:0000256" key="2">
    <source>
        <dbReference type="ARBA" id="ARBA00022723"/>
    </source>
</evidence>
<dbReference type="GO" id="GO:0004497">
    <property type="term" value="F:monooxygenase activity"/>
    <property type="evidence" value="ECO:0007669"/>
    <property type="project" value="UniProtKB-ARBA"/>
</dbReference>
<dbReference type="PROSITE" id="PS51296">
    <property type="entry name" value="RIESKE"/>
    <property type="match status" value="1"/>
</dbReference>
<dbReference type="GO" id="GO:0016705">
    <property type="term" value="F:oxidoreductase activity, acting on paired donors, with incorporation or reduction of molecular oxygen"/>
    <property type="evidence" value="ECO:0007669"/>
    <property type="project" value="UniProtKB-ARBA"/>
</dbReference>
<reference evidence="7" key="1">
    <citation type="journal article" date="2011" name="MBio">
        <title>Novel metabolic attributes of the genus Cyanothece, comprising a group of unicellular nitrogen-fixing Cyanobacteria.</title>
        <authorList>
            <person name="Bandyopadhyay A."/>
            <person name="Elvitigala T."/>
            <person name="Welsh E."/>
            <person name="Stockel J."/>
            <person name="Liberton M."/>
            <person name="Min H."/>
            <person name="Sherman L.A."/>
            <person name="Pakrasi H.B."/>
        </authorList>
    </citation>
    <scope>NUCLEOTIDE SEQUENCE [LARGE SCALE GENOMIC DNA]</scope>
    <source>
        <strain evidence="7">PCC 8801</strain>
    </source>
</reference>
<proteinExistence type="predicted"/>
<keyword evidence="4" id="KW-0411">Iron-sulfur</keyword>
<dbReference type="STRING" id="41431.PCC8801_1103"/>
<dbReference type="eggNOG" id="COG4638">
    <property type="taxonomic scope" value="Bacteria"/>
</dbReference>
<dbReference type="PANTHER" id="PTHR21266:SF57">
    <property type="entry name" value="3-CHLOROBENZOATE-3,4-DIOXYGENASE"/>
    <property type="match status" value="1"/>
</dbReference>
<name>B7K135_RIPO1</name>
<keyword evidence="3" id="KW-0408">Iron</keyword>
<protein>
    <submittedName>
        <fullName evidence="6">Rieske (2Fe-2S) domain protein</fullName>
    </submittedName>
</protein>
<dbReference type="SUPFAM" id="SSF50022">
    <property type="entry name" value="ISP domain"/>
    <property type="match status" value="1"/>
</dbReference>
<evidence type="ECO:0000313" key="7">
    <source>
        <dbReference type="Proteomes" id="UP000008204"/>
    </source>
</evidence>
<evidence type="ECO:0000259" key="5">
    <source>
        <dbReference type="PROSITE" id="PS51296"/>
    </source>
</evidence>
<dbReference type="PANTHER" id="PTHR21266">
    <property type="entry name" value="IRON-SULFUR DOMAIN CONTAINING PROTEIN"/>
    <property type="match status" value="1"/>
</dbReference>
<dbReference type="Pfam" id="PF00355">
    <property type="entry name" value="Rieske"/>
    <property type="match status" value="1"/>
</dbReference>
<dbReference type="GO" id="GO:0046872">
    <property type="term" value="F:metal ion binding"/>
    <property type="evidence" value="ECO:0007669"/>
    <property type="project" value="UniProtKB-KW"/>
</dbReference>